<dbReference type="AlphaFoldDB" id="A0A381Q695"/>
<keyword evidence="2" id="KW-0813">Transport</keyword>
<reference evidence="4" key="1">
    <citation type="submission" date="2018-05" db="EMBL/GenBank/DDBJ databases">
        <authorList>
            <person name="Lanie J.A."/>
            <person name="Ng W.-L."/>
            <person name="Kazmierczak K.M."/>
            <person name="Andrzejewski T.M."/>
            <person name="Davidsen T.M."/>
            <person name="Wayne K.J."/>
            <person name="Tettelin H."/>
            <person name="Glass J.I."/>
            <person name="Rusch D."/>
            <person name="Podicherti R."/>
            <person name="Tsui H.-C.T."/>
            <person name="Winkler M.E."/>
        </authorList>
    </citation>
    <scope>NUCLEOTIDE SEQUENCE</scope>
</reference>
<dbReference type="PANTHER" id="PTHR33376">
    <property type="match status" value="1"/>
</dbReference>
<evidence type="ECO:0008006" key="5">
    <source>
        <dbReference type="Google" id="ProtNLM"/>
    </source>
</evidence>
<dbReference type="NCBIfam" id="NF037995">
    <property type="entry name" value="TRAP_S1"/>
    <property type="match status" value="1"/>
</dbReference>
<dbReference type="InterPro" id="IPR018389">
    <property type="entry name" value="DctP_fam"/>
</dbReference>
<comment type="similarity">
    <text evidence="1">Belongs to the bacterial solute-binding protein 7 family.</text>
</comment>
<organism evidence="4">
    <name type="scientific">marine metagenome</name>
    <dbReference type="NCBI Taxonomy" id="408172"/>
    <lineage>
        <taxon>unclassified sequences</taxon>
        <taxon>metagenomes</taxon>
        <taxon>ecological metagenomes</taxon>
    </lineage>
</organism>
<dbReference type="InterPro" id="IPR038404">
    <property type="entry name" value="TRAP_DctP_sf"/>
</dbReference>
<sequence>MMFATYLADGATNLKIATISPDGSSWMKLLREGGRAVELATDGRVKFKFYPGGVKGDDQTVLKLMRVGQLHGGIVTTGVFNQIYPDVQVYNLPMHFRTPQEIDGVRAILDPVLMGGLEDAGFVCFGIAEVGMAYAMGKKRATSIAGARRLRVWTPQGDEAAMRTLVAFGITPIPSSIANVLPGLQTGLFDTITSPPVAAVALQWHTQLRYVLDLPLMYVYGLFVVSATQFDRLSETDQTTVRSIMADVVRQADRKNRADDVATFDVLLAQGIQLLTPSDDERREWRRVGEEAAEEWIDRGIVSRGLYQRFQSALEAQR</sequence>
<proteinExistence type="inferred from homology"/>
<name>A0A381Q695_9ZZZZ</name>
<evidence type="ECO:0000256" key="2">
    <source>
        <dbReference type="ARBA" id="ARBA00022448"/>
    </source>
</evidence>
<dbReference type="Gene3D" id="3.40.190.170">
    <property type="entry name" value="Bacterial extracellular solute-binding protein, family 7"/>
    <property type="match status" value="1"/>
</dbReference>
<dbReference type="GO" id="GO:0055085">
    <property type="term" value="P:transmembrane transport"/>
    <property type="evidence" value="ECO:0007669"/>
    <property type="project" value="InterPro"/>
</dbReference>
<evidence type="ECO:0000256" key="3">
    <source>
        <dbReference type="ARBA" id="ARBA00022729"/>
    </source>
</evidence>
<dbReference type="PANTHER" id="PTHR33376:SF7">
    <property type="entry name" value="C4-DICARBOXYLATE-BINDING PROTEIN DCTB"/>
    <property type="match status" value="1"/>
</dbReference>
<evidence type="ECO:0000313" key="4">
    <source>
        <dbReference type="EMBL" id="SUZ73899.1"/>
    </source>
</evidence>
<dbReference type="EMBL" id="UINC01001194">
    <property type="protein sequence ID" value="SUZ73899.1"/>
    <property type="molecule type" value="Genomic_DNA"/>
</dbReference>
<gene>
    <name evidence="4" type="ORF">METZ01_LOCUS26753</name>
</gene>
<keyword evidence="3" id="KW-0732">Signal</keyword>
<dbReference type="Pfam" id="PF03480">
    <property type="entry name" value="DctP"/>
    <property type="match status" value="1"/>
</dbReference>
<protein>
    <recommendedName>
        <fullName evidence="5">C4-dicarboxylate ABC transporter</fullName>
    </recommendedName>
</protein>
<accession>A0A381Q695</accession>
<evidence type="ECO:0000256" key="1">
    <source>
        <dbReference type="ARBA" id="ARBA00009023"/>
    </source>
</evidence>
<dbReference type="CDD" id="cd13670">
    <property type="entry name" value="PBP2_TRAP_Tp0957_like"/>
    <property type="match status" value="1"/>
</dbReference>